<evidence type="ECO:0000256" key="1">
    <source>
        <dbReference type="SAM" id="SignalP"/>
    </source>
</evidence>
<sequence>MRAILVLLFCLFPLFAGADELSLYNVTIKDGVFEPQSIEVPAGQRFKISVKNIGSGPAEFENLSMRVEKVLGAGVESFVVIHPLKPGSYHFIDEFHMDMAGFDINVK</sequence>
<reference evidence="3 4" key="1">
    <citation type="submission" date="2016-11" db="EMBL/GenBank/DDBJ databases">
        <title>Comparative genomics of Bartonella apis.</title>
        <authorList>
            <person name="Engel P."/>
        </authorList>
    </citation>
    <scope>NUCLEOTIDE SEQUENCE [LARGE SCALE GENOMIC DNA]</scope>
    <source>
        <strain evidence="3 4">BBC0178</strain>
    </source>
</reference>
<dbReference type="Proteomes" id="UP000189660">
    <property type="component" value="Chromosome"/>
</dbReference>
<dbReference type="KEGG" id="bapa:BBC0178_015940"/>
<evidence type="ECO:0000313" key="3">
    <source>
        <dbReference type="EMBL" id="AQT43049.1"/>
    </source>
</evidence>
<dbReference type="Gene3D" id="2.60.40.420">
    <property type="entry name" value="Cupredoxins - blue copper proteins"/>
    <property type="match status" value="1"/>
</dbReference>
<name>A0A1U9MC51_9HYPH</name>
<protein>
    <submittedName>
        <fullName evidence="3">Cupredoxin-like domain-containing protein</fullName>
    </submittedName>
</protein>
<accession>A0A1U9MC51</accession>
<dbReference type="EMBL" id="CP015820">
    <property type="protein sequence ID" value="AQT43049.1"/>
    <property type="molecule type" value="Genomic_DNA"/>
</dbReference>
<keyword evidence="4" id="KW-1185">Reference proteome</keyword>
<dbReference type="InterPro" id="IPR028096">
    <property type="entry name" value="EfeO_Cupredoxin"/>
</dbReference>
<gene>
    <name evidence="3" type="ORF">BBC0178_015940</name>
</gene>
<dbReference type="SUPFAM" id="SSF49503">
    <property type="entry name" value="Cupredoxins"/>
    <property type="match status" value="1"/>
</dbReference>
<dbReference type="RefSeq" id="WP_077973587.1">
    <property type="nucleotide sequence ID" value="NZ_CP015820.1"/>
</dbReference>
<feature type="signal peptide" evidence="1">
    <location>
        <begin position="1"/>
        <end position="18"/>
    </location>
</feature>
<feature type="chain" id="PRO_5011902231" evidence="1">
    <location>
        <begin position="19"/>
        <end position="107"/>
    </location>
</feature>
<organism evidence="3 4">
    <name type="scientific">Bartonella apihabitans</name>
    <dbReference type="NCBI Taxonomy" id="2750929"/>
    <lineage>
        <taxon>Bacteria</taxon>
        <taxon>Pseudomonadati</taxon>
        <taxon>Pseudomonadota</taxon>
        <taxon>Alphaproteobacteria</taxon>
        <taxon>Hyphomicrobiales</taxon>
        <taxon>Bartonellaceae</taxon>
        <taxon>Bartonella</taxon>
    </lineage>
</organism>
<dbReference type="STRING" id="1686310.BBC0244_016030"/>
<proteinExistence type="predicted"/>
<evidence type="ECO:0000313" key="4">
    <source>
        <dbReference type="Proteomes" id="UP000189660"/>
    </source>
</evidence>
<feature type="domain" description="EfeO-type cupredoxin-like" evidence="2">
    <location>
        <begin position="4"/>
        <end position="101"/>
    </location>
</feature>
<evidence type="ECO:0000259" key="2">
    <source>
        <dbReference type="Pfam" id="PF13473"/>
    </source>
</evidence>
<dbReference type="Pfam" id="PF13473">
    <property type="entry name" value="Cupredoxin_1"/>
    <property type="match status" value="1"/>
</dbReference>
<dbReference type="InterPro" id="IPR008972">
    <property type="entry name" value="Cupredoxin"/>
</dbReference>
<dbReference type="AlphaFoldDB" id="A0A1U9MC51"/>
<dbReference type="OrthoDB" id="7161040at2"/>
<keyword evidence="1" id="KW-0732">Signal</keyword>